<name>A0A9D4Q1B6_RHISA</name>
<keyword evidence="4" id="KW-1185">Reference proteome</keyword>
<organism evidence="3 4">
    <name type="scientific">Rhipicephalus sanguineus</name>
    <name type="common">Brown dog tick</name>
    <name type="synonym">Ixodes sanguineus</name>
    <dbReference type="NCBI Taxonomy" id="34632"/>
    <lineage>
        <taxon>Eukaryota</taxon>
        <taxon>Metazoa</taxon>
        <taxon>Ecdysozoa</taxon>
        <taxon>Arthropoda</taxon>
        <taxon>Chelicerata</taxon>
        <taxon>Arachnida</taxon>
        <taxon>Acari</taxon>
        <taxon>Parasitiformes</taxon>
        <taxon>Ixodida</taxon>
        <taxon>Ixodoidea</taxon>
        <taxon>Ixodidae</taxon>
        <taxon>Rhipicephalinae</taxon>
        <taxon>Rhipicephalus</taxon>
        <taxon>Rhipicephalus</taxon>
    </lineage>
</organism>
<evidence type="ECO:0000313" key="4">
    <source>
        <dbReference type="Proteomes" id="UP000821837"/>
    </source>
</evidence>
<proteinExistence type="predicted"/>
<evidence type="ECO:0000313" key="3">
    <source>
        <dbReference type="EMBL" id="KAH7961316.1"/>
    </source>
</evidence>
<sequence length="123" mass="13208">MGPASCFVVLLGCAALFFSTPVYGHNTGDGADEEKASERLDIVATVNYGLRMSAVLGLLWLLLLRVVPQLAVFSPWFFNGMALTVARSSTDAMLDTVLRWARFAHSVPSCSAAEPLQCLQSLG</sequence>
<evidence type="ECO:0008006" key="5">
    <source>
        <dbReference type="Google" id="ProtNLM"/>
    </source>
</evidence>
<keyword evidence="1" id="KW-0812">Transmembrane</keyword>
<keyword evidence="1" id="KW-1133">Transmembrane helix</keyword>
<protein>
    <recommendedName>
        <fullName evidence="5">Secreted protein</fullName>
    </recommendedName>
</protein>
<feature type="signal peptide" evidence="2">
    <location>
        <begin position="1"/>
        <end position="24"/>
    </location>
</feature>
<evidence type="ECO:0000256" key="2">
    <source>
        <dbReference type="SAM" id="SignalP"/>
    </source>
</evidence>
<dbReference type="AlphaFoldDB" id="A0A9D4Q1B6"/>
<feature type="chain" id="PRO_5038680283" description="Secreted protein" evidence="2">
    <location>
        <begin position="25"/>
        <end position="123"/>
    </location>
</feature>
<reference evidence="3" key="1">
    <citation type="journal article" date="2020" name="Cell">
        <title>Large-Scale Comparative Analyses of Tick Genomes Elucidate Their Genetic Diversity and Vector Capacities.</title>
        <authorList>
            <consortium name="Tick Genome and Microbiome Consortium (TIGMIC)"/>
            <person name="Jia N."/>
            <person name="Wang J."/>
            <person name="Shi W."/>
            <person name="Du L."/>
            <person name="Sun Y."/>
            <person name="Zhan W."/>
            <person name="Jiang J.F."/>
            <person name="Wang Q."/>
            <person name="Zhang B."/>
            <person name="Ji P."/>
            <person name="Bell-Sakyi L."/>
            <person name="Cui X.M."/>
            <person name="Yuan T.T."/>
            <person name="Jiang B.G."/>
            <person name="Yang W.F."/>
            <person name="Lam T.T."/>
            <person name="Chang Q.C."/>
            <person name="Ding S.J."/>
            <person name="Wang X.J."/>
            <person name="Zhu J.G."/>
            <person name="Ruan X.D."/>
            <person name="Zhao L."/>
            <person name="Wei J.T."/>
            <person name="Ye R.Z."/>
            <person name="Que T.C."/>
            <person name="Du C.H."/>
            <person name="Zhou Y.H."/>
            <person name="Cheng J.X."/>
            <person name="Dai P.F."/>
            <person name="Guo W.B."/>
            <person name="Han X.H."/>
            <person name="Huang E.J."/>
            <person name="Li L.F."/>
            <person name="Wei W."/>
            <person name="Gao Y.C."/>
            <person name="Liu J.Z."/>
            <person name="Shao H.Z."/>
            <person name="Wang X."/>
            <person name="Wang C.C."/>
            <person name="Yang T.C."/>
            <person name="Huo Q.B."/>
            <person name="Li W."/>
            <person name="Chen H.Y."/>
            <person name="Chen S.E."/>
            <person name="Zhou L.G."/>
            <person name="Ni X.B."/>
            <person name="Tian J.H."/>
            <person name="Sheng Y."/>
            <person name="Liu T."/>
            <person name="Pan Y.S."/>
            <person name="Xia L.Y."/>
            <person name="Li J."/>
            <person name="Zhao F."/>
            <person name="Cao W.C."/>
        </authorList>
    </citation>
    <scope>NUCLEOTIDE SEQUENCE</scope>
    <source>
        <strain evidence="3">Rsan-2018</strain>
    </source>
</reference>
<keyword evidence="2" id="KW-0732">Signal</keyword>
<reference evidence="3" key="2">
    <citation type="submission" date="2021-09" db="EMBL/GenBank/DDBJ databases">
        <authorList>
            <person name="Jia N."/>
            <person name="Wang J."/>
            <person name="Shi W."/>
            <person name="Du L."/>
            <person name="Sun Y."/>
            <person name="Zhan W."/>
            <person name="Jiang J."/>
            <person name="Wang Q."/>
            <person name="Zhang B."/>
            <person name="Ji P."/>
            <person name="Sakyi L.B."/>
            <person name="Cui X."/>
            <person name="Yuan T."/>
            <person name="Jiang B."/>
            <person name="Yang W."/>
            <person name="Lam T.T.-Y."/>
            <person name="Chang Q."/>
            <person name="Ding S."/>
            <person name="Wang X."/>
            <person name="Zhu J."/>
            <person name="Ruan X."/>
            <person name="Zhao L."/>
            <person name="Wei J."/>
            <person name="Que T."/>
            <person name="Du C."/>
            <person name="Cheng J."/>
            <person name="Dai P."/>
            <person name="Han X."/>
            <person name="Huang E."/>
            <person name="Gao Y."/>
            <person name="Liu J."/>
            <person name="Shao H."/>
            <person name="Ye R."/>
            <person name="Li L."/>
            <person name="Wei W."/>
            <person name="Wang X."/>
            <person name="Wang C."/>
            <person name="Huo Q."/>
            <person name="Li W."/>
            <person name="Guo W."/>
            <person name="Chen H."/>
            <person name="Chen S."/>
            <person name="Zhou L."/>
            <person name="Zhou L."/>
            <person name="Ni X."/>
            <person name="Tian J."/>
            <person name="Zhou Y."/>
            <person name="Sheng Y."/>
            <person name="Liu T."/>
            <person name="Pan Y."/>
            <person name="Xia L."/>
            <person name="Li J."/>
            <person name="Zhao F."/>
            <person name="Cao W."/>
        </authorList>
    </citation>
    <scope>NUCLEOTIDE SEQUENCE</scope>
    <source>
        <strain evidence="3">Rsan-2018</strain>
        <tissue evidence="3">Larvae</tissue>
    </source>
</reference>
<accession>A0A9D4Q1B6</accession>
<evidence type="ECO:0000256" key="1">
    <source>
        <dbReference type="SAM" id="Phobius"/>
    </source>
</evidence>
<dbReference type="Proteomes" id="UP000821837">
    <property type="component" value="Chromosome 3"/>
</dbReference>
<feature type="transmembrane region" description="Helical" evidence="1">
    <location>
        <begin position="48"/>
        <end position="67"/>
    </location>
</feature>
<gene>
    <name evidence="3" type="ORF">HPB52_007672</name>
</gene>
<comment type="caution">
    <text evidence="3">The sequence shown here is derived from an EMBL/GenBank/DDBJ whole genome shotgun (WGS) entry which is preliminary data.</text>
</comment>
<dbReference type="EMBL" id="JABSTV010001249">
    <property type="protein sequence ID" value="KAH7961316.1"/>
    <property type="molecule type" value="Genomic_DNA"/>
</dbReference>
<keyword evidence="1" id="KW-0472">Membrane</keyword>